<evidence type="ECO:0000313" key="7">
    <source>
        <dbReference type="EMBL" id="KAK9926280.1"/>
    </source>
</evidence>
<feature type="region of interest" description="Disordered" evidence="5">
    <location>
        <begin position="78"/>
        <end position="105"/>
    </location>
</feature>
<dbReference type="Proteomes" id="UP001457282">
    <property type="component" value="Unassembled WGS sequence"/>
</dbReference>
<name>A0AAW1WSJ6_RUBAR</name>
<evidence type="ECO:0000256" key="3">
    <source>
        <dbReference type="ARBA" id="ARBA00022833"/>
    </source>
</evidence>
<organism evidence="7 8">
    <name type="scientific">Rubus argutus</name>
    <name type="common">Southern blackberry</name>
    <dbReference type="NCBI Taxonomy" id="59490"/>
    <lineage>
        <taxon>Eukaryota</taxon>
        <taxon>Viridiplantae</taxon>
        <taxon>Streptophyta</taxon>
        <taxon>Embryophyta</taxon>
        <taxon>Tracheophyta</taxon>
        <taxon>Spermatophyta</taxon>
        <taxon>Magnoliopsida</taxon>
        <taxon>eudicotyledons</taxon>
        <taxon>Gunneridae</taxon>
        <taxon>Pentapetalae</taxon>
        <taxon>rosids</taxon>
        <taxon>fabids</taxon>
        <taxon>Rosales</taxon>
        <taxon>Rosaceae</taxon>
        <taxon>Rosoideae</taxon>
        <taxon>Rosoideae incertae sedis</taxon>
        <taxon>Rubus</taxon>
    </lineage>
</organism>
<dbReference type="GO" id="GO:0008270">
    <property type="term" value="F:zinc ion binding"/>
    <property type="evidence" value="ECO:0007669"/>
    <property type="project" value="UniProtKB-KW"/>
</dbReference>
<keyword evidence="1" id="KW-0479">Metal-binding</keyword>
<sequence length="225" mass="25242">MITEKKAANAMGGNTARACDSCLVKRARWFCGADDAFLCKRCDASVHSANLLASRHERVRLNTSSYKLNDHLATEAAHEPPLPSWQQGVRRKARTPRGHGNHKSFKDEAGKVLEQPMPFVPEMGSEEVDYCCLEDDHEREDLEQMLYRVPIFDPFEAELCNNMTNTDHHEVRMGNVHEDYGARTSSPCDELDNLQGLILPSDMELAEFAADVETMLGKGLDEDCS</sequence>
<evidence type="ECO:0000259" key="6">
    <source>
        <dbReference type="PROSITE" id="PS50119"/>
    </source>
</evidence>
<comment type="caution">
    <text evidence="7">The sequence shown here is derived from an EMBL/GenBank/DDBJ whole genome shotgun (WGS) entry which is preliminary data.</text>
</comment>
<dbReference type="InterPro" id="IPR000315">
    <property type="entry name" value="Znf_B-box"/>
</dbReference>
<protein>
    <recommendedName>
        <fullName evidence="6">B box-type domain-containing protein</fullName>
    </recommendedName>
</protein>
<dbReference type="GO" id="GO:0006355">
    <property type="term" value="P:regulation of DNA-templated transcription"/>
    <property type="evidence" value="ECO:0007669"/>
    <property type="project" value="TreeGrafter"/>
</dbReference>
<proteinExistence type="predicted"/>
<accession>A0AAW1WSJ6</accession>
<reference evidence="7 8" key="1">
    <citation type="journal article" date="2023" name="G3 (Bethesda)">
        <title>A chromosome-length genome assembly and annotation of blackberry (Rubus argutus, cv. 'Hillquist').</title>
        <authorList>
            <person name="Bruna T."/>
            <person name="Aryal R."/>
            <person name="Dudchenko O."/>
            <person name="Sargent D.J."/>
            <person name="Mead D."/>
            <person name="Buti M."/>
            <person name="Cavallini A."/>
            <person name="Hytonen T."/>
            <person name="Andres J."/>
            <person name="Pham M."/>
            <person name="Weisz D."/>
            <person name="Mascagni F."/>
            <person name="Usai G."/>
            <person name="Natali L."/>
            <person name="Bassil N."/>
            <person name="Fernandez G.E."/>
            <person name="Lomsadze A."/>
            <person name="Armour M."/>
            <person name="Olukolu B."/>
            <person name="Poorten T."/>
            <person name="Britton C."/>
            <person name="Davik J."/>
            <person name="Ashrafi H."/>
            <person name="Aiden E.L."/>
            <person name="Borodovsky M."/>
            <person name="Worthington M."/>
        </authorList>
    </citation>
    <scope>NUCLEOTIDE SEQUENCE [LARGE SCALE GENOMIC DNA]</scope>
    <source>
        <strain evidence="7">PI 553951</strain>
    </source>
</reference>
<feature type="domain" description="B box-type" evidence="6">
    <location>
        <begin position="14"/>
        <end position="61"/>
    </location>
</feature>
<evidence type="ECO:0000256" key="1">
    <source>
        <dbReference type="ARBA" id="ARBA00022723"/>
    </source>
</evidence>
<dbReference type="InterPro" id="IPR052453">
    <property type="entry name" value="CONSTANS-like_ZF"/>
</dbReference>
<evidence type="ECO:0000256" key="4">
    <source>
        <dbReference type="PROSITE-ProRule" id="PRU00024"/>
    </source>
</evidence>
<evidence type="ECO:0000256" key="2">
    <source>
        <dbReference type="ARBA" id="ARBA00022771"/>
    </source>
</evidence>
<keyword evidence="2 4" id="KW-0863">Zinc-finger</keyword>
<evidence type="ECO:0000313" key="8">
    <source>
        <dbReference type="Proteomes" id="UP001457282"/>
    </source>
</evidence>
<dbReference type="PANTHER" id="PTHR31874:SF55">
    <property type="entry name" value="ZINC FINGER PROTEIN CONSTANS-LIKE 7"/>
    <property type="match status" value="1"/>
</dbReference>
<keyword evidence="3" id="KW-0862">Zinc</keyword>
<evidence type="ECO:0000256" key="5">
    <source>
        <dbReference type="SAM" id="MobiDB-lite"/>
    </source>
</evidence>
<dbReference type="CDD" id="cd19821">
    <property type="entry name" value="Bbox1_BBX-like"/>
    <property type="match status" value="1"/>
</dbReference>
<gene>
    <name evidence="7" type="ORF">M0R45_023521</name>
</gene>
<feature type="compositionally biased region" description="Basic residues" evidence="5">
    <location>
        <begin position="89"/>
        <end position="103"/>
    </location>
</feature>
<dbReference type="SMART" id="SM00336">
    <property type="entry name" value="BBOX"/>
    <property type="match status" value="1"/>
</dbReference>
<dbReference type="AlphaFoldDB" id="A0AAW1WSJ6"/>
<dbReference type="GO" id="GO:0005634">
    <property type="term" value="C:nucleus"/>
    <property type="evidence" value="ECO:0007669"/>
    <property type="project" value="TreeGrafter"/>
</dbReference>
<dbReference type="InterPro" id="IPR049808">
    <property type="entry name" value="CONSTANS-like_Bbox1"/>
</dbReference>
<dbReference type="PANTHER" id="PTHR31874">
    <property type="entry name" value="CCT MOTIF FAMILY PROTEIN, EXPRESSED"/>
    <property type="match status" value="1"/>
</dbReference>
<dbReference type="Pfam" id="PF00643">
    <property type="entry name" value="zf-B_box"/>
    <property type="match status" value="1"/>
</dbReference>
<dbReference type="PROSITE" id="PS50119">
    <property type="entry name" value="ZF_BBOX"/>
    <property type="match status" value="1"/>
</dbReference>
<keyword evidence="8" id="KW-1185">Reference proteome</keyword>
<dbReference type="EMBL" id="JBEDUW010000005">
    <property type="protein sequence ID" value="KAK9926280.1"/>
    <property type="molecule type" value="Genomic_DNA"/>
</dbReference>